<protein>
    <submittedName>
        <fullName evidence="1">Uncharacterized protein</fullName>
    </submittedName>
</protein>
<evidence type="ECO:0000313" key="2">
    <source>
        <dbReference type="Proteomes" id="UP000540412"/>
    </source>
</evidence>
<sequence>MIPAFDDATGYIPPGRYSCTLQEVQDRLVLADEFTTSYTRNPLFAGLLTYVAHWQDTSDKLQSPSPLLRSFWIAGSFASSKVDPGDIDITPVIDGKLADEAHGKPGSKMIRKLTQHRDGIKQRYGLEVFPLRWYPVVQPHRADASLDGDQQAYLSDRGRLDDWWERCRIDGSDLPSIEGCDSRRGYLEVRL</sequence>
<gene>
    <name evidence="1" type="ORF">BJY24_001978</name>
</gene>
<dbReference type="Pfam" id="PF22014">
    <property type="entry name" value="DUF6932"/>
    <property type="match status" value="1"/>
</dbReference>
<dbReference type="InterPro" id="IPR053860">
    <property type="entry name" value="DUF6932"/>
</dbReference>
<keyword evidence="2" id="KW-1185">Reference proteome</keyword>
<dbReference type="EMBL" id="JACHIT010000001">
    <property type="protein sequence ID" value="MBB5913111.1"/>
    <property type="molecule type" value="Genomic_DNA"/>
</dbReference>
<proteinExistence type="predicted"/>
<dbReference type="Proteomes" id="UP000540412">
    <property type="component" value="Unassembled WGS sequence"/>
</dbReference>
<comment type="caution">
    <text evidence="1">The sequence shown here is derived from an EMBL/GenBank/DDBJ whole genome shotgun (WGS) entry which is preliminary data.</text>
</comment>
<dbReference type="AlphaFoldDB" id="A0A7W9UHE6"/>
<organism evidence="1 2">
    <name type="scientific">Nocardia transvalensis</name>
    <dbReference type="NCBI Taxonomy" id="37333"/>
    <lineage>
        <taxon>Bacteria</taxon>
        <taxon>Bacillati</taxon>
        <taxon>Actinomycetota</taxon>
        <taxon>Actinomycetes</taxon>
        <taxon>Mycobacteriales</taxon>
        <taxon>Nocardiaceae</taxon>
        <taxon>Nocardia</taxon>
    </lineage>
</organism>
<accession>A0A7W9UHE6</accession>
<reference evidence="1 2" key="1">
    <citation type="submission" date="2020-08" db="EMBL/GenBank/DDBJ databases">
        <title>Sequencing the genomes of 1000 actinobacteria strains.</title>
        <authorList>
            <person name="Klenk H.-P."/>
        </authorList>
    </citation>
    <scope>NUCLEOTIDE SEQUENCE [LARGE SCALE GENOMIC DNA]</scope>
    <source>
        <strain evidence="1 2">DSM 43582</strain>
    </source>
</reference>
<evidence type="ECO:0000313" key="1">
    <source>
        <dbReference type="EMBL" id="MBB5913111.1"/>
    </source>
</evidence>
<name>A0A7W9UHE6_9NOCA</name>